<dbReference type="EMBL" id="SRPO01000274">
    <property type="protein sequence ID" value="KAG5935038.1"/>
    <property type="molecule type" value="Genomic_DNA"/>
</dbReference>
<name>A0A9P7MAI1_9HYPO</name>
<dbReference type="InterPro" id="IPR027417">
    <property type="entry name" value="P-loop_NTPase"/>
</dbReference>
<sequence>MVGLQTLSRHQSKCLLNSYLFETKPESVAIPRYLRQSKPGKLSMPRVVRSLDKSQLLAFNKATSEEVALIQGPPGTGKTFTSNVILQSLVNTFGMPDLPDSPIIVVAQTNHAVDQLLKKYIDDRGSETVVRLGRRGSDELKAFSLGERMYNSKNARGQSTKQFTTKLKSIIKCLENAGNQAIEVVDAGTLKNFGVLSAAQYDSLVDDDEWESSGTQVQEKHDDLLLRWLGDTDLTPALHREEVQEEGQIKDRRWRGAQISFVPLEDSAAAFPNEGYARHLLERSTNLYDIRPEKRPYVYKFLLTQLRDIRNPRSGLVELLASYTENCKVMKEVKDINRAQFILRAGFKVVACTATGLLKHKRIIAQLRPRVLLMEEAAEIREADTIAACLCFPTLEHLIMLGDHQQLQPHANLHELSLDPYRINISMFERLIKIGLPHGTLLEQRRMIPPLREIVQLFYPDVIDSPSISKLPTSVPGVLQPLWWFQHDWQEMRSRIGSDCTSIENVMEARMIVLFVQYLVEIQGIHPARITMLTFYNGQARLIRGELARNACLARRAPSSEWSVRTVDGFQGEENDFILLSLVRGLNGVPGFLASDNRAIVALSRAKLGLYIFGHRDVLLRTPKSRQTWSQVIHMMRHSSGRTLRLLVDGAERRVGQPDDWASILRTSRLATSAAARDSRHPAENMINPPHRKLVGRTSYGTDTPFGTGSELDRAPVNAMMTSSGYLGAALSLRPASPPSVAVGKSETLTLDFDTDLICLTDTVTIPLSLQLMDLRDLSLDTPALALKAAECDEALIQFSDDEDENGGGGEDILSKAPIDLLE</sequence>
<evidence type="ECO:0000313" key="6">
    <source>
        <dbReference type="Proteomes" id="UP000706124"/>
    </source>
</evidence>
<dbReference type="SUPFAM" id="SSF52540">
    <property type="entry name" value="P-loop containing nucleoside triphosphate hydrolases"/>
    <property type="match status" value="1"/>
</dbReference>
<keyword evidence="6" id="KW-1185">Reference proteome</keyword>
<dbReference type="PANTHER" id="PTHR10887">
    <property type="entry name" value="DNA2/NAM7 HELICASE FAMILY"/>
    <property type="match status" value="1"/>
</dbReference>
<dbReference type="GO" id="GO:0031048">
    <property type="term" value="P:regulatory ncRNA-mediated heterochromatin formation"/>
    <property type="evidence" value="ECO:0007669"/>
    <property type="project" value="TreeGrafter"/>
</dbReference>
<dbReference type="InterPro" id="IPR047187">
    <property type="entry name" value="SF1_C_Upf1"/>
</dbReference>
<dbReference type="CDD" id="cd18808">
    <property type="entry name" value="SF1_C_Upf1"/>
    <property type="match status" value="1"/>
</dbReference>
<feature type="region of interest" description="Disordered" evidence="2">
    <location>
        <begin position="674"/>
        <end position="698"/>
    </location>
</feature>
<gene>
    <name evidence="5" type="ORF">E4U60_003395</name>
</gene>
<dbReference type="Gene3D" id="3.40.50.300">
    <property type="entry name" value="P-loop containing nucleotide triphosphate hydrolases"/>
    <property type="match status" value="3"/>
</dbReference>
<protein>
    <submittedName>
        <fullName evidence="5">Uncharacterized protein</fullName>
    </submittedName>
</protein>
<keyword evidence="1" id="KW-0547">Nucleotide-binding</keyword>
<dbReference type="AlphaFoldDB" id="A0A9P7MAI1"/>
<accession>A0A9P7MAI1</accession>
<keyword evidence="1" id="KW-0347">Helicase</keyword>
<reference evidence="5 6" key="1">
    <citation type="journal article" date="2020" name="bioRxiv">
        <title>Whole genome comparisons of ergot fungi reveals the divergence and evolution of species within the genus Claviceps are the result of varying mechanisms driving genome evolution and host range expansion.</title>
        <authorList>
            <person name="Wyka S.A."/>
            <person name="Mondo S.J."/>
            <person name="Liu M."/>
            <person name="Dettman J."/>
            <person name="Nalam V."/>
            <person name="Broders K.D."/>
        </authorList>
    </citation>
    <scope>NUCLEOTIDE SEQUENCE [LARGE SCALE GENOMIC DNA]</scope>
    <source>
        <strain evidence="5 6">CCC 1485</strain>
    </source>
</reference>
<dbReference type="GO" id="GO:0031380">
    <property type="term" value="C:nuclear RNA-directed RNA polymerase complex"/>
    <property type="evidence" value="ECO:0007669"/>
    <property type="project" value="TreeGrafter"/>
</dbReference>
<keyword evidence="1" id="KW-0067">ATP-binding</keyword>
<feature type="domain" description="DNA2/NAM7 helicase-like C-terminal" evidence="4">
    <location>
        <begin position="424"/>
        <end position="616"/>
    </location>
</feature>
<dbReference type="OrthoDB" id="409395at2759"/>
<dbReference type="PANTHER" id="PTHR10887:SF341">
    <property type="entry name" value="NFX1-TYPE ZINC FINGER-CONTAINING PROTEIN 1"/>
    <property type="match status" value="1"/>
</dbReference>
<organism evidence="5 6">
    <name type="scientific">Claviceps pazoutovae</name>
    <dbReference type="NCBI Taxonomy" id="1649127"/>
    <lineage>
        <taxon>Eukaryota</taxon>
        <taxon>Fungi</taxon>
        <taxon>Dikarya</taxon>
        <taxon>Ascomycota</taxon>
        <taxon>Pezizomycotina</taxon>
        <taxon>Sordariomycetes</taxon>
        <taxon>Hypocreomycetidae</taxon>
        <taxon>Hypocreales</taxon>
        <taxon>Clavicipitaceae</taxon>
        <taxon>Claviceps</taxon>
    </lineage>
</organism>
<evidence type="ECO:0000259" key="3">
    <source>
        <dbReference type="Pfam" id="PF13086"/>
    </source>
</evidence>
<dbReference type="InterPro" id="IPR045055">
    <property type="entry name" value="DNA2/NAM7-like"/>
</dbReference>
<dbReference type="Proteomes" id="UP000706124">
    <property type="component" value="Unassembled WGS sequence"/>
</dbReference>
<feature type="region of interest" description="Disordered" evidence="2">
    <location>
        <begin position="800"/>
        <end position="823"/>
    </location>
</feature>
<keyword evidence="1" id="KW-0378">Hydrolase</keyword>
<evidence type="ECO:0000256" key="2">
    <source>
        <dbReference type="SAM" id="MobiDB-lite"/>
    </source>
</evidence>
<dbReference type="Pfam" id="PF13087">
    <property type="entry name" value="AAA_12"/>
    <property type="match status" value="1"/>
</dbReference>
<evidence type="ECO:0000313" key="5">
    <source>
        <dbReference type="EMBL" id="KAG5935038.1"/>
    </source>
</evidence>
<dbReference type="Pfam" id="PF13086">
    <property type="entry name" value="AAA_11"/>
    <property type="match status" value="1"/>
</dbReference>
<dbReference type="GO" id="GO:0004386">
    <property type="term" value="F:helicase activity"/>
    <property type="evidence" value="ECO:0007669"/>
    <property type="project" value="InterPro"/>
</dbReference>
<feature type="domain" description="DNA2/NAM7 helicase helicase" evidence="3">
    <location>
        <begin position="51"/>
        <end position="409"/>
    </location>
</feature>
<evidence type="ECO:0000259" key="4">
    <source>
        <dbReference type="Pfam" id="PF13087"/>
    </source>
</evidence>
<comment type="caution">
    <text evidence="5">The sequence shown here is derived from an EMBL/GenBank/DDBJ whole genome shotgun (WGS) entry which is preliminary data.</text>
</comment>
<proteinExistence type="predicted"/>
<dbReference type="InterPro" id="IPR041679">
    <property type="entry name" value="DNA2/NAM7-like_C"/>
</dbReference>
<evidence type="ECO:0000256" key="1">
    <source>
        <dbReference type="ARBA" id="ARBA00022806"/>
    </source>
</evidence>
<dbReference type="InterPro" id="IPR041677">
    <property type="entry name" value="DNA2/NAM7_AAA_11"/>
</dbReference>